<dbReference type="PANTHER" id="PTHR42760">
    <property type="entry name" value="SHORT-CHAIN DEHYDROGENASES/REDUCTASES FAMILY MEMBER"/>
    <property type="match status" value="1"/>
</dbReference>
<dbReference type="InterPro" id="IPR020904">
    <property type="entry name" value="Sc_DH/Rdtase_CS"/>
</dbReference>
<dbReference type="Proteomes" id="UP000642829">
    <property type="component" value="Unassembled WGS sequence"/>
</dbReference>
<comment type="caution">
    <text evidence="3">The sequence shown here is derived from an EMBL/GenBank/DDBJ whole genome shotgun (WGS) entry which is preliminary data.</text>
</comment>
<dbReference type="SUPFAM" id="SSF51735">
    <property type="entry name" value="NAD(P)-binding Rossmann-fold domains"/>
    <property type="match status" value="1"/>
</dbReference>
<keyword evidence="2" id="KW-0560">Oxidoreductase</keyword>
<dbReference type="NCBIfam" id="NF009386">
    <property type="entry name" value="PRK12745.1"/>
    <property type="match status" value="1"/>
</dbReference>
<dbReference type="RefSeq" id="WP_189511340.1">
    <property type="nucleotide sequence ID" value="NZ_BMXG01000002.1"/>
</dbReference>
<reference evidence="3" key="1">
    <citation type="journal article" date="2014" name="Int. J. Syst. Evol. Microbiol.">
        <title>Complete genome sequence of Corynebacterium casei LMG S-19264T (=DSM 44701T), isolated from a smear-ripened cheese.</title>
        <authorList>
            <consortium name="US DOE Joint Genome Institute (JGI-PGF)"/>
            <person name="Walter F."/>
            <person name="Albersmeier A."/>
            <person name="Kalinowski J."/>
            <person name="Ruckert C."/>
        </authorList>
    </citation>
    <scope>NUCLEOTIDE SEQUENCE</scope>
    <source>
        <strain evidence="3">KCTC 12870</strain>
    </source>
</reference>
<dbReference type="Pfam" id="PF13561">
    <property type="entry name" value="adh_short_C2"/>
    <property type="match status" value="1"/>
</dbReference>
<sequence length="257" mass="27569">MSKPVAFVTGGSRGIGFGCAARLAELGFNVAINGMRDESQVSEPIEKLKALGAEVLYCQGDIGSADARASMLGSIKERFGKLNVLVNNAGVAPKERKDILEATEESFDYVVGTNVKGPYFLSQSAANWMIEQKEANPDEFFTIINVGSISATVVSVNRGEYCVSKAGIAMMSQLFAARLGEYNIPVYEIRPGVIKTDMTSGVTDKYDKLISDGLCVTKRWGLPEDIGKAVGALSRGDFPYSTGQVIMIDGALTMPRL</sequence>
<evidence type="ECO:0000256" key="2">
    <source>
        <dbReference type="ARBA" id="ARBA00023002"/>
    </source>
</evidence>
<accession>A0A8J3DH32</accession>
<protein>
    <submittedName>
        <fullName evidence="3">3-ketoacyl-ACP reductase</fullName>
    </submittedName>
</protein>
<dbReference type="InterPro" id="IPR036291">
    <property type="entry name" value="NAD(P)-bd_dom_sf"/>
</dbReference>
<gene>
    <name evidence="3" type="ORF">GCM10007047_03990</name>
</gene>
<dbReference type="AlphaFoldDB" id="A0A8J3DH32"/>
<organism evidence="3 4">
    <name type="scientific">Cerasicoccus arenae</name>
    <dbReference type="NCBI Taxonomy" id="424488"/>
    <lineage>
        <taxon>Bacteria</taxon>
        <taxon>Pseudomonadati</taxon>
        <taxon>Verrucomicrobiota</taxon>
        <taxon>Opitutia</taxon>
        <taxon>Puniceicoccales</taxon>
        <taxon>Cerasicoccaceae</taxon>
        <taxon>Cerasicoccus</taxon>
    </lineage>
</organism>
<dbReference type="EMBL" id="BMXG01000002">
    <property type="protein sequence ID" value="GHB92160.1"/>
    <property type="molecule type" value="Genomic_DNA"/>
</dbReference>
<comment type="similarity">
    <text evidence="1">Belongs to the short-chain dehydrogenases/reductases (SDR) family.</text>
</comment>
<dbReference type="FunFam" id="3.40.50.720:FF:000084">
    <property type="entry name" value="Short-chain dehydrogenase reductase"/>
    <property type="match status" value="1"/>
</dbReference>
<keyword evidence="4" id="KW-1185">Reference proteome</keyword>
<dbReference type="Gene3D" id="3.40.50.720">
    <property type="entry name" value="NAD(P)-binding Rossmann-like Domain"/>
    <property type="match status" value="1"/>
</dbReference>
<reference evidence="3" key="2">
    <citation type="submission" date="2020-09" db="EMBL/GenBank/DDBJ databases">
        <authorList>
            <person name="Sun Q."/>
            <person name="Kim S."/>
        </authorList>
    </citation>
    <scope>NUCLEOTIDE SEQUENCE</scope>
    <source>
        <strain evidence="3">KCTC 12870</strain>
    </source>
</reference>
<dbReference type="PRINTS" id="PR00081">
    <property type="entry name" value="GDHRDH"/>
</dbReference>
<dbReference type="PRINTS" id="PR00080">
    <property type="entry name" value="SDRFAMILY"/>
</dbReference>
<evidence type="ECO:0000256" key="1">
    <source>
        <dbReference type="ARBA" id="ARBA00006484"/>
    </source>
</evidence>
<dbReference type="PANTHER" id="PTHR42760:SF133">
    <property type="entry name" value="3-OXOACYL-[ACYL-CARRIER-PROTEIN] REDUCTASE"/>
    <property type="match status" value="1"/>
</dbReference>
<proteinExistence type="inferred from homology"/>
<dbReference type="InterPro" id="IPR002347">
    <property type="entry name" value="SDR_fam"/>
</dbReference>
<dbReference type="PROSITE" id="PS00061">
    <property type="entry name" value="ADH_SHORT"/>
    <property type="match status" value="1"/>
</dbReference>
<dbReference type="GO" id="GO:0016616">
    <property type="term" value="F:oxidoreductase activity, acting on the CH-OH group of donors, NAD or NADP as acceptor"/>
    <property type="evidence" value="ECO:0007669"/>
    <property type="project" value="TreeGrafter"/>
</dbReference>
<evidence type="ECO:0000313" key="3">
    <source>
        <dbReference type="EMBL" id="GHB92160.1"/>
    </source>
</evidence>
<evidence type="ECO:0000313" key="4">
    <source>
        <dbReference type="Proteomes" id="UP000642829"/>
    </source>
</evidence>
<name>A0A8J3DH32_9BACT</name>